<dbReference type="GeneID" id="116413759"/>
<protein>
    <submittedName>
        <fullName evidence="3">Alpha-amylase-like</fullName>
    </submittedName>
</protein>
<proteinExistence type="predicted"/>
<gene>
    <name evidence="3" type="primary">LOC116413759</name>
</gene>
<feature type="signal peptide" evidence="1">
    <location>
        <begin position="1"/>
        <end position="20"/>
    </location>
</feature>
<sequence>MKFFAFVVFAQAVFFQAAYSQCIRPYGPRVVAPVAAPLMAPAPILSPAVLPAPTIVPAMSPVAIPSVANSLADTLSLLTVSSLLADTLPLSYPNVVTSLPMVGGCGCGLGPIYY</sequence>
<dbReference type="KEGG" id="gmw:116413759"/>
<organism evidence="2 3">
    <name type="scientific">Galleria mellonella</name>
    <name type="common">Greater wax moth</name>
    <dbReference type="NCBI Taxonomy" id="7137"/>
    <lineage>
        <taxon>Eukaryota</taxon>
        <taxon>Metazoa</taxon>
        <taxon>Ecdysozoa</taxon>
        <taxon>Arthropoda</taxon>
        <taxon>Hexapoda</taxon>
        <taxon>Insecta</taxon>
        <taxon>Pterygota</taxon>
        <taxon>Neoptera</taxon>
        <taxon>Endopterygota</taxon>
        <taxon>Lepidoptera</taxon>
        <taxon>Glossata</taxon>
        <taxon>Ditrysia</taxon>
        <taxon>Pyraloidea</taxon>
        <taxon>Pyralidae</taxon>
        <taxon>Galleriinae</taxon>
        <taxon>Galleria</taxon>
    </lineage>
</organism>
<keyword evidence="1" id="KW-0732">Signal</keyword>
<keyword evidence="2" id="KW-1185">Reference proteome</keyword>
<name>A0A6J3CGW1_GALME</name>
<evidence type="ECO:0000313" key="3">
    <source>
        <dbReference type="RefSeq" id="XP_031770359.2"/>
    </source>
</evidence>
<dbReference type="AlphaFoldDB" id="A0A6J3CGW1"/>
<dbReference type="RefSeq" id="XP_031770359.2">
    <property type="nucleotide sequence ID" value="XM_031914499.2"/>
</dbReference>
<accession>A0A6J3CGW1</accession>
<dbReference type="Proteomes" id="UP001652740">
    <property type="component" value="Unplaced"/>
</dbReference>
<reference evidence="3" key="1">
    <citation type="submission" date="2025-08" db="UniProtKB">
        <authorList>
            <consortium name="RefSeq"/>
        </authorList>
    </citation>
    <scope>IDENTIFICATION</scope>
    <source>
        <tissue evidence="3">Whole larvae</tissue>
    </source>
</reference>
<dbReference type="InParanoid" id="A0A6J3CGW1"/>
<feature type="chain" id="PRO_5046529575" evidence="1">
    <location>
        <begin position="21"/>
        <end position="114"/>
    </location>
</feature>
<evidence type="ECO:0000313" key="2">
    <source>
        <dbReference type="Proteomes" id="UP001652740"/>
    </source>
</evidence>
<evidence type="ECO:0000256" key="1">
    <source>
        <dbReference type="SAM" id="SignalP"/>
    </source>
</evidence>